<evidence type="ECO:0000259" key="10">
    <source>
        <dbReference type="Pfam" id="PF01175"/>
    </source>
</evidence>
<dbReference type="InterPro" id="IPR023637">
    <property type="entry name" value="Urocanase-like"/>
</dbReference>
<dbReference type="InterPro" id="IPR035085">
    <property type="entry name" value="Urocanase_Rossmann-like"/>
</dbReference>
<keyword evidence="14" id="KW-1185">Reference proteome</keyword>
<evidence type="ECO:0000256" key="7">
    <source>
        <dbReference type="ARBA" id="ARBA00031640"/>
    </source>
</evidence>
<feature type="binding site" evidence="9">
    <location>
        <position position="203"/>
    </location>
    <ligand>
        <name>NAD(+)</name>
        <dbReference type="ChEBI" id="CHEBI:57540"/>
    </ligand>
</feature>
<evidence type="ECO:0000256" key="6">
    <source>
        <dbReference type="ARBA" id="ARBA00023239"/>
    </source>
</evidence>
<feature type="domain" description="Urocanase C-terminal" evidence="12">
    <location>
        <begin position="436"/>
        <end position="639"/>
    </location>
</feature>
<comment type="cofactor">
    <cofactor evidence="9">
        <name>NAD(+)</name>
        <dbReference type="ChEBI" id="CHEBI:57540"/>
    </cofactor>
    <text evidence="9">Binds 1 NAD(+) per subunit.</text>
</comment>
<dbReference type="InterPro" id="IPR055351">
    <property type="entry name" value="Urocanase"/>
</dbReference>
<feature type="binding site" evidence="9">
    <location>
        <position position="395"/>
    </location>
    <ligand>
        <name>NAD(+)</name>
        <dbReference type="ChEBI" id="CHEBI:57540"/>
    </ligand>
</feature>
<dbReference type="InterPro" id="IPR035401">
    <property type="entry name" value="Urocanase_C"/>
</dbReference>
<dbReference type="RefSeq" id="WP_091466373.1">
    <property type="nucleotide sequence ID" value="NZ_FOEI01000002.1"/>
</dbReference>
<dbReference type="PANTHER" id="PTHR12216">
    <property type="entry name" value="UROCANATE HYDRATASE"/>
    <property type="match status" value="1"/>
</dbReference>
<dbReference type="GO" id="GO:0019557">
    <property type="term" value="P:L-histidine catabolic process to glutamate and formate"/>
    <property type="evidence" value="ECO:0007669"/>
    <property type="project" value="UniProtKB-UniPathway"/>
</dbReference>
<evidence type="ECO:0000259" key="12">
    <source>
        <dbReference type="Pfam" id="PF17392"/>
    </source>
</evidence>
<dbReference type="PIRSF" id="PIRSF001423">
    <property type="entry name" value="Urocanate_hydrat"/>
    <property type="match status" value="1"/>
</dbReference>
<comment type="pathway">
    <text evidence="1 9">Amino-acid degradation; L-histidine degradation into L-glutamate; N-formimidoyl-L-glutamate from L-histidine: step 2/3.</text>
</comment>
<dbReference type="GO" id="GO:0016153">
    <property type="term" value="F:urocanate hydratase activity"/>
    <property type="evidence" value="ECO:0007669"/>
    <property type="project" value="UniProtKB-UniRule"/>
</dbReference>
<dbReference type="InterPro" id="IPR038364">
    <property type="entry name" value="Urocanase_central_sf"/>
</dbReference>
<comment type="subcellular location">
    <subcellularLocation>
        <location evidence="9">Cytoplasm</location>
    </subcellularLocation>
</comment>
<dbReference type="Gene3D" id="3.40.1770.10">
    <property type="entry name" value="Urocanase superfamily"/>
    <property type="match status" value="2"/>
</dbReference>
<feature type="binding site" evidence="9">
    <location>
        <begin position="125"/>
        <end position="126"/>
    </location>
    <ligand>
        <name>NAD(+)</name>
        <dbReference type="ChEBI" id="CHEBI:57540"/>
    </ligand>
</feature>
<dbReference type="Pfam" id="PF17391">
    <property type="entry name" value="Urocanase_N"/>
    <property type="match status" value="1"/>
</dbReference>
<dbReference type="PANTHER" id="PTHR12216:SF3">
    <property type="entry name" value="UROCANATE HYDRATASE"/>
    <property type="match status" value="1"/>
</dbReference>
<dbReference type="STRING" id="1299341.SAMN05444005_102334"/>
<keyword evidence="5 9" id="KW-0520">NAD</keyword>
<accession>A0A1H9ATL2</accession>
<proteinExistence type="inferred from homology"/>
<feature type="domain" description="Urocanase Rossmann-like" evidence="10">
    <location>
        <begin position="213"/>
        <end position="430"/>
    </location>
</feature>
<dbReference type="SUPFAM" id="SSF111326">
    <property type="entry name" value="Urocanase"/>
    <property type="match status" value="1"/>
</dbReference>
<comment type="caution">
    <text evidence="9">Lacks conserved residue(s) required for the propagation of feature annotation.</text>
</comment>
<keyword evidence="6 9" id="KW-0456">Lyase</keyword>
<dbReference type="FunFam" id="3.40.1770.10:FF:000002">
    <property type="entry name" value="Urocanate hydratase 1"/>
    <property type="match status" value="1"/>
</dbReference>
<reference evidence="13 14" key="1">
    <citation type="submission" date="2016-10" db="EMBL/GenBank/DDBJ databases">
        <authorList>
            <person name="de Groot N.N."/>
        </authorList>
    </citation>
    <scope>NUCLEOTIDE SEQUENCE [LARGE SCALE GENOMIC DNA]</scope>
    <source>
        <strain evidence="13 14">DSM 27078</strain>
    </source>
</reference>
<keyword evidence="9" id="KW-0963">Cytoplasm</keyword>
<feature type="binding site" evidence="9">
    <location>
        <position position="268"/>
    </location>
    <ligand>
        <name>NAD(+)</name>
        <dbReference type="ChEBI" id="CHEBI:57540"/>
    </ligand>
</feature>
<feature type="binding site" evidence="9">
    <location>
        <position position="586"/>
    </location>
    <ligand>
        <name>NAD(+)</name>
        <dbReference type="ChEBI" id="CHEBI:57540"/>
    </ligand>
</feature>
<dbReference type="EMBL" id="FOEI01000002">
    <property type="protein sequence ID" value="SEP80106.1"/>
    <property type="molecule type" value="Genomic_DNA"/>
</dbReference>
<dbReference type="GO" id="GO:0005737">
    <property type="term" value="C:cytoplasm"/>
    <property type="evidence" value="ECO:0007669"/>
    <property type="project" value="UniProtKB-SubCell"/>
</dbReference>
<evidence type="ECO:0000256" key="8">
    <source>
        <dbReference type="ARBA" id="ARBA00047623"/>
    </source>
</evidence>
<organism evidence="13 14">
    <name type="scientific">Flavobacterium urocaniciphilum</name>
    <dbReference type="NCBI Taxonomy" id="1299341"/>
    <lineage>
        <taxon>Bacteria</taxon>
        <taxon>Pseudomonadati</taxon>
        <taxon>Bacteroidota</taxon>
        <taxon>Flavobacteriia</taxon>
        <taxon>Flavobacteriales</taxon>
        <taxon>Flavobacteriaceae</taxon>
        <taxon>Flavobacterium</taxon>
    </lineage>
</organism>
<name>A0A1H9ATL2_9FLAO</name>
<dbReference type="EC" id="4.2.1.49" evidence="3 9"/>
<dbReference type="Pfam" id="PF17392">
    <property type="entry name" value="Urocanase_C"/>
    <property type="match status" value="1"/>
</dbReference>
<keyword evidence="4 9" id="KW-0369">Histidine metabolism</keyword>
<dbReference type="InterPro" id="IPR023636">
    <property type="entry name" value="Urocanase_CS"/>
</dbReference>
<dbReference type="AlphaFoldDB" id="A0A1H9ATL2"/>
<evidence type="ECO:0000256" key="5">
    <source>
        <dbReference type="ARBA" id="ARBA00023027"/>
    </source>
</evidence>
<evidence type="ECO:0000313" key="14">
    <source>
        <dbReference type="Proteomes" id="UP000198648"/>
    </source>
</evidence>
<comment type="catalytic activity">
    <reaction evidence="8 9">
        <text>4-imidazolone-5-propanoate = trans-urocanate + H2O</text>
        <dbReference type="Rhea" id="RHEA:13101"/>
        <dbReference type="ChEBI" id="CHEBI:15377"/>
        <dbReference type="ChEBI" id="CHEBI:17771"/>
        <dbReference type="ChEBI" id="CHEBI:77893"/>
        <dbReference type="EC" id="4.2.1.49"/>
    </reaction>
</comment>
<dbReference type="GO" id="GO:0019556">
    <property type="term" value="P:L-histidine catabolic process to glutamate and formamide"/>
    <property type="evidence" value="ECO:0007669"/>
    <property type="project" value="UniProtKB-UniPathway"/>
</dbReference>
<evidence type="ECO:0000256" key="1">
    <source>
        <dbReference type="ARBA" id="ARBA00004794"/>
    </source>
</evidence>
<dbReference type="Gene3D" id="3.40.50.10730">
    <property type="entry name" value="Urocanase like domains"/>
    <property type="match status" value="1"/>
</dbReference>
<evidence type="ECO:0000256" key="9">
    <source>
        <dbReference type="HAMAP-Rule" id="MF_00577"/>
    </source>
</evidence>
<dbReference type="HAMAP" id="MF_00577">
    <property type="entry name" value="HutU"/>
    <property type="match status" value="1"/>
</dbReference>
<dbReference type="InterPro" id="IPR035400">
    <property type="entry name" value="Urocanase_N"/>
</dbReference>
<comment type="similarity">
    <text evidence="2 9">Belongs to the urocanase family.</text>
</comment>
<evidence type="ECO:0000256" key="2">
    <source>
        <dbReference type="ARBA" id="ARBA00007578"/>
    </source>
</evidence>
<protein>
    <recommendedName>
        <fullName evidence="3 9">Urocanate hydratase</fullName>
        <shortName evidence="9">Urocanase</shortName>
        <ecNumber evidence="3 9">4.2.1.49</ecNumber>
    </recommendedName>
    <alternativeName>
        <fullName evidence="7 9">Imidazolonepropionate hydrolase</fullName>
    </alternativeName>
</protein>
<gene>
    <name evidence="9" type="primary">hutU</name>
    <name evidence="13" type="ORF">SAMN05444005_102334</name>
</gene>
<dbReference type="PROSITE" id="PS01233">
    <property type="entry name" value="UROCANASE"/>
    <property type="match status" value="1"/>
</dbReference>
<dbReference type="OrthoDB" id="9764874at2"/>
<dbReference type="InterPro" id="IPR036190">
    <property type="entry name" value="Urocanase_sf"/>
</dbReference>
<sequence length="662" mass="74064">MTFKEQIQQGIPSVLPQPKQYETSINHAPKRKEILTDEEKKLALQNALRYFEPKHHAELVPEFKNELETYGRIYMYRFRPDYEMKARPISEYPGKSEQAKAIMLMIQNNLDYAVAQHPHELITYGGNGAVFSNWAQYLLTMKYLSEMTEEQTLVMYSGHPMGLFPSHKEAPRVVVTNGMVIPNYSKPDDWERMNALGVSQYGQMTAGSYMYIGPQGIVHGTTITVLNGFRKIKKSPSGGLFVTSGLGGMSGAQPKAGTIAGCVTVCAEVNPKITKIRHEQGWIHEIIEDLNALVTRVKTALENKEVVSIAYLGNVVDVWEKFDQENLHIDLGSDQTSLHNPWAGGYYPTGFTFEESNEMMANNPEQFKVEVQKTLRRHAAAINKHTDKGTYFFDYGNAFLLEASRAGADVMNPNPTLGREFKYPSYVQDIMGPMCFDYGFGPFRWVCASGNPDDLAKTDKIACDVLEEMMKNSPVEIQQQMADNIQWIKGAQENKLVVGSQARILYADAEGRIKIAEAFNKAIANGEIGYVVLGRDHHDVSGTDSPYRETSNIYDGSRFTSDMAIHNVIGDSFRGATWVSIHNGGGVGWGEVINGGFGMVLDGTKEASKRLEMMLFWDVNNGISRRSWARNEGAVFAIKRAMEVQPLLKVTLPNLVDDNLLI</sequence>
<dbReference type="NCBIfam" id="NF003820">
    <property type="entry name" value="PRK05414.1"/>
    <property type="match status" value="1"/>
</dbReference>
<evidence type="ECO:0000256" key="3">
    <source>
        <dbReference type="ARBA" id="ARBA00011992"/>
    </source>
</evidence>
<dbReference type="Pfam" id="PF01175">
    <property type="entry name" value="Urocanase"/>
    <property type="match status" value="1"/>
</dbReference>
<evidence type="ECO:0000259" key="11">
    <source>
        <dbReference type="Pfam" id="PF17391"/>
    </source>
</evidence>
<evidence type="ECO:0000256" key="4">
    <source>
        <dbReference type="ARBA" id="ARBA00022808"/>
    </source>
</evidence>
<feature type="domain" description="Urocanase N-terminal" evidence="11">
    <location>
        <begin position="84"/>
        <end position="210"/>
    </location>
</feature>
<dbReference type="Proteomes" id="UP000198648">
    <property type="component" value="Unassembled WGS sequence"/>
</dbReference>
<comment type="function">
    <text evidence="9">Catalyzes the conversion of urocanate to 4-imidazolone-5-propionate.</text>
</comment>
<dbReference type="UniPathway" id="UPA00379">
    <property type="reaction ID" value="UER00550"/>
</dbReference>
<evidence type="ECO:0000313" key="13">
    <source>
        <dbReference type="EMBL" id="SEP80106.1"/>
    </source>
</evidence>